<feature type="region of interest" description="Disordered" evidence="7">
    <location>
        <begin position="789"/>
        <end position="819"/>
    </location>
</feature>
<feature type="transmembrane region" description="Helical" evidence="6">
    <location>
        <begin position="314"/>
        <end position="336"/>
    </location>
</feature>
<feature type="transmembrane region" description="Helical" evidence="6">
    <location>
        <begin position="453"/>
        <end position="473"/>
    </location>
</feature>
<comment type="similarity">
    <text evidence="2 6">Belongs to the pecanex family.</text>
</comment>
<evidence type="ECO:0000256" key="7">
    <source>
        <dbReference type="SAM" id="MobiDB-lite"/>
    </source>
</evidence>
<keyword evidence="10" id="KW-1185">Reference proteome</keyword>
<feature type="compositionally biased region" description="Polar residues" evidence="7">
    <location>
        <begin position="790"/>
        <end position="802"/>
    </location>
</feature>
<name>A0A7K5PTX5_9CORV</name>
<reference evidence="9 10" key="1">
    <citation type="submission" date="2019-09" db="EMBL/GenBank/DDBJ databases">
        <title>Bird 10,000 Genomes (B10K) Project - Family phase.</title>
        <authorList>
            <person name="Zhang G."/>
        </authorList>
    </citation>
    <scope>NUCLEOTIDE SEQUENCE [LARGE SCALE GENOMIC DNA]</scope>
    <source>
        <strain evidence="9">B10K-DU-002-60</strain>
        <tissue evidence="9">Muscle</tissue>
    </source>
</reference>
<dbReference type="PANTHER" id="PTHR12372:SF6">
    <property type="entry name" value="PECANEX-LIKE PROTEIN 4"/>
    <property type="match status" value="1"/>
</dbReference>
<evidence type="ECO:0000256" key="1">
    <source>
        <dbReference type="ARBA" id="ARBA00004141"/>
    </source>
</evidence>
<feature type="transmembrane region" description="Helical" evidence="6">
    <location>
        <begin position="365"/>
        <end position="386"/>
    </location>
</feature>
<dbReference type="InterPro" id="IPR039797">
    <property type="entry name" value="Pecanex"/>
</dbReference>
<feature type="transmembrane region" description="Helical" evidence="6">
    <location>
        <begin position="544"/>
        <end position="562"/>
    </location>
</feature>
<feature type="transmembrane region" description="Helical" evidence="6">
    <location>
        <begin position="212"/>
        <end position="232"/>
    </location>
</feature>
<evidence type="ECO:0000256" key="4">
    <source>
        <dbReference type="ARBA" id="ARBA00022989"/>
    </source>
</evidence>
<comment type="subcellular location">
    <subcellularLocation>
        <location evidence="1 6">Membrane</location>
        <topology evidence="1 6">Multi-pass membrane protein</topology>
    </subcellularLocation>
</comment>
<feature type="non-terminal residue" evidence="9">
    <location>
        <position position="1"/>
    </location>
</feature>
<feature type="domain" description="Pecanex C-terminal" evidence="8">
    <location>
        <begin position="1022"/>
        <end position="1177"/>
    </location>
</feature>
<feature type="transmembrane region" description="Helical" evidence="6">
    <location>
        <begin position="136"/>
        <end position="159"/>
    </location>
</feature>
<dbReference type="EMBL" id="VZRG01002143">
    <property type="protein sequence ID" value="NWT58495.1"/>
    <property type="molecule type" value="Genomic_DNA"/>
</dbReference>
<comment type="caution">
    <text evidence="9">The sequence shown here is derived from an EMBL/GenBank/DDBJ whole genome shotgun (WGS) entry which is preliminary data.</text>
</comment>
<feature type="non-terminal residue" evidence="9">
    <location>
        <position position="1183"/>
    </location>
</feature>
<feature type="transmembrane region" description="Helical" evidence="6">
    <location>
        <begin position="39"/>
        <end position="62"/>
    </location>
</feature>
<feature type="transmembrane region" description="Helical" evidence="6">
    <location>
        <begin position="291"/>
        <end position="308"/>
    </location>
</feature>
<dbReference type="Proteomes" id="UP000532437">
    <property type="component" value="Unassembled WGS sequence"/>
</dbReference>
<dbReference type="PANTHER" id="PTHR12372">
    <property type="entry name" value="PECANEX"/>
    <property type="match status" value="1"/>
</dbReference>
<dbReference type="InterPro" id="IPR007735">
    <property type="entry name" value="Pecanex_C"/>
</dbReference>
<protein>
    <recommendedName>
        <fullName evidence="6">Pecanex-like protein</fullName>
    </recommendedName>
</protein>
<keyword evidence="5 6" id="KW-0472">Membrane</keyword>
<feature type="transmembrane region" description="Helical" evidence="6">
    <location>
        <begin position="165"/>
        <end position="191"/>
    </location>
</feature>
<keyword evidence="3 6" id="KW-0812">Transmembrane</keyword>
<organism evidence="9 10">
    <name type="scientific">Erythrocercus mccallii</name>
    <dbReference type="NCBI Taxonomy" id="107208"/>
    <lineage>
        <taxon>Eukaryota</taxon>
        <taxon>Metazoa</taxon>
        <taxon>Chordata</taxon>
        <taxon>Craniata</taxon>
        <taxon>Vertebrata</taxon>
        <taxon>Euteleostomi</taxon>
        <taxon>Archelosauria</taxon>
        <taxon>Archosauria</taxon>
        <taxon>Dinosauria</taxon>
        <taxon>Saurischia</taxon>
        <taxon>Theropoda</taxon>
        <taxon>Coelurosauria</taxon>
        <taxon>Aves</taxon>
        <taxon>Neognathae</taxon>
        <taxon>Neoaves</taxon>
        <taxon>Telluraves</taxon>
        <taxon>Australaves</taxon>
        <taxon>Passeriformes</taxon>
        <taxon>Corvoidea</taxon>
        <taxon>Dicruridae</taxon>
        <taxon>Erythrocercus</taxon>
    </lineage>
</organism>
<feature type="transmembrane region" description="Helical" evidence="6">
    <location>
        <begin position="574"/>
        <end position="596"/>
    </location>
</feature>
<feature type="transmembrane region" description="Helical" evidence="6">
    <location>
        <begin position="244"/>
        <end position="270"/>
    </location>
</feature>
<feature type="transmembrane region" description="Helical" evidence="6">
    <location>
        <begin position="398"/>
        <end position="414"/>
    </location>
</feature>
<evidence type="ECO:0000256" key="5">
    <source>
        <dbReference type="ARBA" id="ARBA00023136"/>
    </source>
</evidence>
<keyword evidence="4 6" id="KW-1133">Transmembrane helix</keyword>
<evidence type="ECO:0000313" key="10">
    <source>
        <dbReference type="Proteomes" id="UP000532437"/>
    </source>
</evidence>
<dbReference type="Pfam" id="PF05041">
    <property type="entry name" value="Pecanex_C"/>
    <property type="match status" value="1"/>
</dbReference>
<dbReference type="AlphaFoldDB" id="A0A7K5PTX5"/>
<dbReference type="GO" id="GO:0016020">
    <property type="term" value="C:membrane"/>
    <property type="evidence" value="ECO:0007669"/>
    <property type="project" value="UniProtKB-SubCell"/>
</dbReference>
<evidence type="ECO:0000256" key="3">
    <source>
        <dbReference type="ARBA" id="ARBA00022692"/>
    </source>
</evidence>
<feature type="transmembrane region" description="Helical" evidence="6">
    <location>
        <begin position="74"/>
        <end position="94"/>
    </location>
</feature>
<proteinExistence type="inferred from homology"/>
<evidence type="ECO:0000259" key="8">
    <source>
        <dbReference type="Pfam" id="PF05041"/>
    </source>
</evidence>
<sequence>MGPDVPLLNDYKQEFFLKRFPQTVLGGPRFKLGYCAPPYIYVNQIILFLTPWLWGGVGTLLYQLGVMKDFCTAALSGGLMFVTALALQMTNLYAKQKTVTVERMQIQNTLADEDEFEFSSCVGSETVKFIIPGKKYIINTVFHSLLAGVLCGLGTWYLLPNRITLLYSNIGGTVVIFVFGWVTICIGEYSLIINTATETATFQALDTYEITALMRPFYIFVFIAVDLAHRFAVNAPILEQTNQILHILFLFLPFLWAMGILPPLDALFLWGMEQLLEFGLGGSPMSSNTKLLVMFLISAGTAIASYFIPSPLGVILFMTGFGFILSLNLSEIGFALKHTVISHLGSSNSKNTHRGLRIQFGWREFIFYVTVLTFALTEASLLHQFAGSSSFSQASPQAIASFILILLLVIMWILREIQRVYLFGVLRNPFYPKDVRTVDVFMEKQRRLMKVGVVRRILLTLVSPFAMIAFLSLDHSLQKPHSVSVSIGFTRIFRMVWQNTENALLDMVVVSAAQMLVFNPDLWWNRSLDTGIKLLLVGLLRDRLFQFLSKLHFAIAILLTSWTEKKQRRRSSAALIALNVAFFPVLLALVAVSALLSSPLLPLFTLPVFLVGFPRPLRSWPGPVGGSACVCSDTVYYRQLVPSLAAALQNALAAGGLGLSLPGSHYLCRFQDRLMWILVLEKGFTYCGVNIKGLELQETSCHAAEAHRVDEIFEMAFEHQEHTRILSPNPHFGHILTPCTVVPVRLYSDARNVLSGIIDSHENLKHLKDDFVKVLVWMLVQYCYKKSKTWESPGSANKSKQGSFPEKQHSGAVKGSRALREEDSFSVDTLEDWTDDSDIFDFELSSRTRDRKEFGQLGLIPKVHLSIPGSVETQSQDFLEEMSPEDKLNRAVVLGLPAVDKGKQLEVLPRVEFSCSYSELLSIPEEWRTAPVPSSKVSEMKQRFPEEWYHFVLSQLDFFHLKEKPSSLLTDLMKDKALKDLYIHGVLSCCFGLFGLDNAVPAPRHVFRAYTGGIPWSAGLDWLTGKPELFQLALKAFRYTFKLMLDKASLGPVENFKELVNYLEEYESDWYIGLVSDLEWQQAVLQEKPYLFSLGHDPSMGTYTGRVLTLQELLVQVGKLNAEAVRGQWANLSWELLYATNDDEERYSIQAHPALLRNLTVQAADPPLGYPVYSSQLLQLPLF</sequence>
<evidence type="ECO:0000313" key="9">
    <source>
        <dbReference type="EMBL" id="NWT58495.1"/>
    </source>
</evidence>
<accession>A0A7K5PTX5</accession>
<evidence type="ECO:0000256" key="2">
    <source>
        <dbReference type="ARBA" id="ARBA00010170"/>
    </source>
</evidence>
<evidence type="ECO:0000256" key="6">
    <source>
        <dbReference type="RuleBase" id="RU367089"/>
    </source>
</evidence>
<gene>
    <name evidence="9" type="primary">Pcnx4</name>
    <name evidence="9" type="ORF">ERYMCC_R01364</name>
</gene>